<dbReference type="OrthoDB" id="2103397at2759"/>
<feature type="region of interest" description="Disordered" evidence="1">
    <location>
        <begin position="89"/>
        <end position="110"/>
    </location>
</feature>
<evidence type="ECO:0000256" key="1">
    <source>
        <dbReference type="SAM" id="MobiDB-lite"/>
    </source>
</evidence>
<dbReference type="GeneID" id="63694515"/>
<accession>A0A017S2Y9</accession>
<evidence type="ECO:0000313" key="3">
    <source>
        <dbReference type="Proteomes" id="UP000019804"/>
    </source>
</evidence>
<reference evidence="3" key="1">
    <citation type="journal article" date="2014" name="Nat. Commun.">
        <title>Genomic adaptations of the halophilic Dead Sea filamentous fungus Eurotium rubrum.</title>
        <authorList>
            <person name="Kis-Papo T."/>
            <person name="Weig A.R."/>
            <person name="Riley R."/>
            <person name="Persoh D."/>
            <person name="Salamov A."/>
            <person name="Sun H."/>
            <person name="Lipzen A."/>
            <person name="Wasser S.P."/>
            <person name="Rambold G."/>
            <person name="Grigoriev I.V."/>
            <person name="Nevo E."/>
        </authorList>
    </citation>
    <scope>NUCLEOTIDE SEQUENCE [LARGE SCALE GENOMIC DNA]</scope>
    <source>
        <strain evidence="3">CBS 135680</strain>
    </source>
</reference>
<gene>
    <name evidence="2" type="ORF">EURHEDRAFT_381249</name>
</gene>
<keyword evidence="3" id="KW-1185">Reference proteome</keyword>
<sequence>MSRGNWSFKAYQLRKDGSKSDRIAGSVLGAVVVGVDAVTSPDQISWFTLGWHVDKKKIVLLLNILEKASHLATLSSTLTRKSTVSEATGVEVQSVGQMDTDDNGDSKVDK</sequence>
<dbReference type="AlphaFoldDB" id="A0A017S2Y9"/>
<dbReference type="EMBL" id="KK088447">
    <property type="protein sequence ID" value="EYE91196.1"/>
    <property type="molecule type" value="Genomic_DNA"/>
</dbReference>
<name>A0A017S2Y9_ASPRC</name>
<organism evidence="2 3">
    <name type="scientific">Aspergillus ruber (strain CBS 135680)</name>
    <dbReference type="NCBI Taxonomy" id="1388766"/>
    <lineage>
        <taxon>Eukaryota</taxon>
        <taxon>Fungi</taxon>
        <taxon>Dikarya</taxon>
        <taxon>Ascomycota</taxon>
        <taxon>Pezizomycotina</taxon>
        <taxon>Eurotiomycetes</taxon>
        <taxon>Eurotiomycetidae</taxon>
        <taxon>Eurotiales</taxon>
        <taxon>Aspergillaceae</taxon>
        <taxon>Aspergillus</taxon>
        <taxon>Aspergillus subgen. Aspergillus</taxon>
    </lineage>
</organism>
<proteinExistence type="predicted"/>
<dbReference type="Proteomes" id="UP000019804">
    <property type="component" value="Unassembled WGS sequence"/>
</dbReference>
<dbReference type="RefSeq" id="XP_040634886.1">
    <property type="nucleotide sequence ID" value="XM_040779391.1"/>
</dbReference>
<evidence type="ECO:0000313" key="2">
    <source>
        <dbReference type="EMBL" id="EYE91196.1"/>
    </source>
</evidence>
<dbReference type="HOGENOM" id="CLU_2170553_0_0_1"/>
<protein>
    <submittedName>
        <fullName evidence="2">Uncharacterized protein</fullName>
    </submittedName>
</protein>